<evidence type="ECO:0000256" key="1">
    <source>
        <dbReference type="ARBA" id="ARBA00001974"/>
    </source>
</evidence>
<keyword evidence="6" id="KW-0560">Oxidoreductase</keyword>
<reference evidence="8" key="1">
    <citation type="journal article" date="2020" name="Stud. Mycol.">
        <title>101 Dothideomycetes genomes: a test case for predicting lifestyles and emergence of pathogens.</title>
        <authorList>
            <person name="Haridas S."/>
            <person name="Albert R."/>
            <person name="Binder M."/>
            <person name="Bloem J."/>
            <person name="Labutti K."/>
            <person name="Salamov A."/>
            <person name="Andreopoulos B."/>
            <person name="Baker S."/>
            <person name="Barry K."/>
            <person name="Bills G."/>
            <person name="Bluhm B."/>
            <person name="Cannon C."/>
            <person name="Castanera R."/>
            <person name="Culley D."/>
            <person name="Daum C."/>
            <person name="Ezra D."/>
            <person name="Gonzalez J."/>
            <person name="Henrissat B."/>
            <person name="Kuo A."/>
            <person name="Liang C."/>
            <person name="Lipzen A."/>
            <person name="Lutzoni F."/>
            <person name="Magnuson J."/>
            <person name="Mondo S."/>
            <person name="Nolan M."/>
            <person name="Ohm R."/>
            <person name="Pangilinan J."/>
            <person name="Park H.-J."/>
            <person name="Ramirez L."/>
            <person name="Alfaro M."/>
            <person name="Sun H."/>
            <person name="Tritt A."/>
            <person name="Yoshinaga Y."/>
            <person name="Zwiers L.-H."/>
            <person name="Turgeon B."/>
            <person name="Goodwin S."/>
            <person name="Spatafora J."/>
            <person name="Crous P."/>
            <person name="Grigoriev I."/>
        </authorList>
    </citation>
    <scope>NUCLEOTIDE SEQUENCE</scope>
    <source>
        <strain evidence="8">CBS 207.26</strain>
    </source>
</reference>
<dbReference type="Proteomes" id="UP000800200">
    <property type="component" value="Unassembled WGS sequence"/>
</dbReference>
<evidence type="ECO:0000256" key="4">
    <source>
        <dbReference type="ARBA" id="ARBA00022827"/>
    </source>
</evidence>
<evidence type="ECO:0000256" key="2">
    <source>
        <dbReference type="ARBA" id="ARBA00010139"/>
    </source>
</evidence>
<keyword evidence="9" id="KW-1185">Reference proteome</keyword>
<gene>
    <name evidence="8" type="ORF">K469DRAFT_727421</name>
</gene>
<dbReference type="AlphaFoldDB" id="A0A6A6ESD8"/>
<evidence type="ECO:0000256" key="5">
    <source>
        <dbReference type="ARBA" id="ARBA00022857"/>
    </source>
</evidence>
<sequence>MLVIGAGLADRYLLHISRRTGFNVKVVVSSSDPSSIWHLNCYPRARSEHYPGHEKLRRYFGYMDRKRYLKDVEFHKNVVSANWKEGNKMWKIRYNNEFSVHAKFLIAVTGLVSKRYFPSWEVLDSFKGVIHRSSFWPKERIDVAQECARERTPNFACSVRRKKITKEEDEMKKELEGVLRSRLTTQRERLFEELWELRHLVDEKTNDEAINDPREKDILAPLKLPHPLGAKRLSLEQDFYKQFNKPNVDVIDIKSNPVMNIIPKGIRTADGTVHDKGQLLREKRDKGTWMYPGMTTSSFPNFFFLYGPQGPTALSNEPSCVES</sequence>
<evidence type="ECO:0000313" key="8">
    <source>
        <dbReference type="EMBL" id="KAF2193943.1"/>
    </source>
</evidence>
<dbReference type="Gene3D" id="3.50.50.60">
    <property type="entry name" value="FAD/NAD(P)-binding domain"/>
    <property type="match status" value="2"/>
</dbReference>
<comment type="similarity">
    <text evidence="2">Belongs to the FAD-binding monooxygenase family.</text>
</comment>
<dbReference type="PANTHER" id="PTHR43098">
    <property type="entry name" value="L-ORNITHINE N(5)-MONOOXYGENASE-RELATED"/>
    <property type="match status" value="1"/>
</dbReference>
<dbReference type="GO" id="GO:0004497">
    <property type="term" value="F:monooxygenase activity"/>
    <property type="evidence" value="ECO:0007669"/>
    <property type="project" value="UniProtKB-KW"/>
</dbReference>
<dbReference type="InterPro" id="IPR050775">
    <property type="entry name" value="FAD-binding_Monooxygenases"/>
</dbReference>
<evidence type="ECO:0000256" key="3">
    <source>
        <dbReference type="ARBA" id="ARBA00022630"/>
    </source>
</evidence>
<evidence type="ECO:0000256" key="6">
    <source>
        <dbReference type="ARBA" id="ARBA00023002"/>
    </source>
</evidence>
<dbReference type="EMBL" id="ML994612">
    <property type="protein sequence ID" value="KAF2193943.1"/>
    <property type="molecule type" value="Genomic_DNA"/>
</dbReference>
<accession>A0A6A6ESD8</accession>
<proteinExistence type="inferred from homology"/>
<keyword evidence="5" id="KW-0521">NADP</keyword>
<protein>
    <recommendedName>
        <fullName evidence="10">FAD/NAD(P)-binding domain-containing protein</fullName>
    </recommendedName>
</protein>
<keyword evidence="4" id="KW-0274">FAD</keyword>
<keyword evidence="3" id="KW-0285">Flavoprotein</keyword>
<comment type="cofactor">
    <cofactor evidence="1">
        <name>FAD</name>
        <dbReference type="ChEBI" id="CHEBI:57692"/>
    </cofactor>
</comment>
<evidence type="ECO:0000313" key="9">
    <source>
        <dbReference type="Proteomes" id="UP000800200"/>
    </source>
</evidence>
<name>A0A6A6ESD8_9PEZI</name>
<dbReference type="InterPro" id="IPR036188">
    <property type="entry name" value="FAD/NAD-bd_sf"/>
</dbReference>
<dbReference type="PANTHER" id="PTHR43098:SF3">
    <property type="entry name" value="L-ORNITHINE N(5)-MONOOXYGENASE-RELATED"/>
    <property type="match status" value="1"/>
</dbReference>
<dbReference type="OrthoDB" id="66881at2759"/>
<dbReference type="SUPFAM" id="SSF51905">
    <property type="entry name" value="FAD/NAD(P)-binding domain"/>
    <property type="match status" value="2"/>
</dbReference>
<evidence type="ECO:0000256" key="7">
    <source>
        <dbReference type="ARBA" id="ARBA00023033"/>
    </source>
</evidence>
<evidence type="ECO:0008006" key="10">
    <source>
        <dbReference type="Google" id="ProtNLM"/>
    </source>
</evidence>
<keyword evidence="7" id="KW-0503">Monooxygenase</keyword>
<organism evidence="8 9">
    <name type="scientific">Zopfia rhizophila CBS 207.26</name>
    <dbReference type="NCBI Taxonomy" id="1314779"/>
    <lineage>
        <taxon>Eukaryota</taxon>
        <taxon>Fungi</taxon>
        <taxon>Dikarya</taxon>
        <taxon>Ascomycota</taxon>
        <taxon>Pezizomycotina</taxon>
        <taxon>Dothideomycetes</taxon>
        <taxon>Dothideomycetes incertae sedis</taxon>
        <taxon>Zopfiaceae</taxon>
        <taxon>Zopfia</taxon>
    </lineage>
</organism>